<evidence type="ECO:0000313" key="3">
    <source>
        <dbReference type="Proteomes" id="UP001310890"/>
    </source>
</evidence>
<dbReference type="AlphaFoldDB" id="A0AAN7TF87"/>
<name>A0AAN7TF87_9PEZI</name>
<protein>
    <submittedName>
        <fullName evidence="2">Uncharacterized protein</fullName>
    </submittedName>
</protein>
<feature type="chain" id="PRO_5042982881" evidence="1">
    <location>
        <begin position="17"/>
        <end position="148"/>
    </location>
</feature>
<organism evidence="2 3">
    <name type="scientific">Meristemomyces frigidus</name>
    <dbReference type="NCBI Taxonomy" id="1508187"/>
    <lineage>
        <taxon>Eukaryota</taxon>
        <taxon>Fungi</taxon>
        <taxon>Dikarya</taxon>
        <taxon>Ascomycota</taxon>
        <taxon>Pezizomycotina</taxon>
        <taxon>Dothideomycetes</taxon>
        <taxon>Dothideomycetidae</taxon>
        <taxon>Mycosphaerellales</taxon>
        <taxon>Teratosphaeriaceae</taxon>
        <taxon>Meristemomyces</taxon>
    </lineage>
</organism>
<keyword evidence="1" id="KW-0732">Signal</keyword>
<gene>
    <name evidence="2" type="ORF">LTR62_003625</name>
</gene>
<comment type="caution">
    <text evidence="2">The sequence shown here is derived from an EMBL/GenBank/DDBJ whole genome shotgun (WGS) entry which is preliminary data.</text>
</comment>
<dbReference type="Proteomes" id="UP001310890">
    <property type="component" value="Unassembled WGS sequence"/>
</dbReference>
<evidence type="ECO:0000313" key="2">
    <source>
        <dbReference type="EMBL" id="KAK5113046.1"/>
    </source>
</evidence>
<dbReference type="EMBL" id="JAVRRL010000026">
    <property type="protein sequence ID" value="KAK5113046.1"/>
    <property type="molecule type" value="Genomic_DNA"/>
</dbReference>
<proteinExistence type="predicted"/>
<reference evidence="2" key="1">
    <citation type="submission" date="2023-08" db="EMBL/GenBank/DDBJ databases">
        <title>Black Yeasts Isolated from many extreme environments.</title>
        <authorList>
            <person name="Coleine C."/>
            <person name="Stajich J.E."/>
            <person name="Selbmann L."/>
        </authorList>
    </citation>
    <scope>NUCLEOTIDE SEQUENCE</scope>
    <source>
        <strain evidence="2">CCFEE 5401</strain>
    </source>
</reference>
<accession>A0AAN7TF87</accession>
<feature type="signal peptide" evidence="1">
    <location>
        <begin position="1"/>
        <end position="16"/>
    </location>
</feature>
<evidence type="ECO:0000256" key="1">
    <source>
        <dbReference type="SAM" id="SignalP"/>
    </source>
</evidence>
<sequence>MLFFTTFLTFATGTTAISIQGSPLAANLISTQDYPNALLCAAKNPSINTLIQSFCHGPGTTAANDLVVGSARATNGLIYEGIKIRILGDGCPSNSVWVPGEYCGSQFHYLCGVFGNADGVGELAFGANLCQTWRIERELVPGLGTWVG</sequence>